<dbReference type="InterPro" id="IPR036282">
    <property type="entry name" value="Glutathione-S-Trfase_C_sf"/>
</dbReference>
<name>A4WQJ5_CERS5</name>
<accession>A4WQJ5</accession>
<protein>
    <submittedName>
        <fullName evidence="1">Uncharacterized protein</fullName>
    </submittedName>
</protein>
<dbReference type="HOGENOM" id="CLU_966055_0_0_5"/>
<dbReference type="eggNOG" id="ENOG50341H9">
    <property type="taxonomic scope" value="Bacteria"/>
</dbReference>
<dbReference type="STRING" id="349102.Rsph17025_0753"/>
<proteinExistence type="predicted"/>
<evidence type="ECO:0000313" key="1">
    <source>
        <dbReference type="EMBL" id="ABP69659.1"/>
    </source>
</evidence>
<dbReference type="AlphaFoldDB" id="A4WQJ5"/>
<dbReference type="EMBL" id="CP000661">
    <property type="protein sequence ID" value="ABP69659.1"/>
    <property type="molecule type" value="Genomic_DNA"/>
</dbReference>
<dbReference type="Gene3D" id="3.40.30.10">
    <property type="entry name" value="Glutaredoxin"/>
    <property type="match status" value="1"/>
</dbReference>
<gene>
    <name evidence="1" type="ordered locus">Rsph17025_0753</name>
</gene>
<dbReference type="SUPFAM" id="SSF47616">
    <property type="entry name" value="GST C-terminal domain-like"/>
    <property type="match status" value="1"/>
</dbReference>
<dbReference type="KEGG" id="rsq:Rsph17025_0753"/>
<dbReference type="Gene3D" id="1.20.1050.10">
    <property type="match status" value="1"/>
</dbReference>
<sequence>MIAQVVILADGIRATFPAPSRRQKAGWPLSNSLALRGIVWRWRVDTTVFRMAAEAGCPVGQRVALALAFRSKELDWPAAEVPAPGTSCLRVHRAARPVVTLYDSLAMIELIEDLHPDQPLHPADPEARASHRALMALALRGQQRLALVTRAADSGDHDIAMHFLSNVLRRLEATLPPTDEAGGPSNLDIVLAPLLWRILVLDRAFGNHIGIGLPRCMARACSLLGRQEIGRHLNAAAAEAYIASITCRGAVIAARHGLAHWMRALGPEGGEKRLARPQPVKWVVQRPG</sequence>
<reference evidence="1" key="1">
    <citation type="submission" date="2007-04" db="EMBL/GenBank/DDBJ databases">
        <title>Complete sequence of chromosome of Rhodobacter sphaeroides ATCC 17025.</title>
        <authorList>
            <consortium name="US DOE Joint Genome Institute"/>
            <person name="Copeland A."/>
            <person name="Lucas S."/>
            <person name="Lapidus A."/>
            <person name="Barry K."/>
            <person name="Detter J.C."/>
            <person name="Glavina del Rio T."/>
            <person name="Hammon N."/>
            <person name="Israni S."/>
            <person name="Dalin E."/>
            <person name="Tice H."/>
            <person name="Pitluck S."/>
            <person name="Chertkov O."/>
            <person name="Brettin T."/>
            <person name="Bruce D."/>
            <person name="Han C."/>
            <person name="Schmutz J."/>
            <person name="Larimer F."/>
            <person name="Land M."/>
            <person name="Hauser L."/>
            <person name="Kyrpides N."/>
            <person name="Kim E."/>
            <person name="Richardson P."/>
            <person name="Mackenzie C."/>
            <person name="Choudhary M."/>
            <person name="Donohue T.J."/>
            <person name="Kaplan S."/>
        </authorList>
    </citation>
    <scope>NUCLEOTIDE SEQUENCE [LARGE SCALE GENOMIC DNA]</scope>
    <source>
        <strain evidence="1">ATCC 17025</strain>
    </source>
</reference>
<organism evidence="1">
    <name type="scientific">Cereibacter sphaeroides (strain ATCC 17025 / ATH 2.4.3)</name>
    <name type="common">Rhodobacter sphaeroides</name>
    <dbReference type="NCBI Taxonomy" id="349102"/>
    <lineage>
        <taxon>Bacteria</taxon>
        <taxon>Pseudomonadati</taxon>
        <taxon>Pseudomonadota</taxon>
        <taxon>Alphaproteobacteria</taxon>
        <taxon>Rhodobacterales</taxon>
        <taxon>Paracoccaceae</taxon>
        <taxon>Cereibacter</taxon>
    </lineage>
</organism>